<gene>
    <name evidence="2" type="ORF">KI688_011923</name>
</gene>
<dbReference type="AlphaFoldDB" id="A0A9P7XU33"/>
<evidence type="ECO:0000313" key="2">
    <source>
        <dbReference type="EMBL" id="KAG9067142.1"/>
    </source>
</evidence>
<keyword evidence="3" id="KW-1185">Reference proteome</keyword>
<proteinExistence type="predicted"/>
<evidence type="ECO:0000313" key="3">
    <source>
        <dbReference type="Proteomes" id="UP000707451"/>
    </source>
</evidence>
<dbReference type="Proteomes" id="UP000707451">
    <property type="component" value="Unassembled WGS sequence"/>
</dbReference>
<comment type="caution">
    <text evidence="2">The sequence shown here is derived from an EMBL/GenBank/DDBJ whole genome shotgun (WGS) entry which is preliminary data.</text>
</comment>
<dbReference type="OrthoDB" id="2277177at2759"/>
<name>A0A9P7XU33_9FUNG</name>
<reference evidence="2" key="1">
    <citation type="submission" date="2021-06" db="EMBL/GenBank/DDBJ databases">
        <title>Genome Sequence of Mortierella hyaline Strain SCG-10, a Cold-Adapted, Nitrate-Reducing Fungus Isolated from Soil in Minnesota, USA.</title>
        <authorList>
            <person name="Aldossari N."/>
        </authorList>
    </citation>
    <scope>NUCLEOTIDE SEQUENCE</scope>
    <source>
        <strain evidence="2">SCG-10</strain>
    </source>
</reference>
<feature type="compositionally biased region" description="Low complexity" evidence="1">
    <location>
        <begin position="157"/>
        <end position="203"/>
    </location>
</feature>
<organism evidence="2 3">
    <name type="scientific">Linnemannia hyalina</name>
    <dbReference type="NCBI Taxonomy" id="64524"/>
    <lineage>
        <taxon>Eukaryota</taxon>
        <taxon>Fungi</taxon>
        <taxon>Fungi incertae sedis</taxon>
        <taxon>Mucoromycota</taxon>
        <taxon>Mortierellomycotina</taxon>
        <taxon>Mortierellomycetes</taxon>
        <taxon>Mortierellales</taxon>
        <taxon>Mortierellaceae</taxon>
        <taxon>Linnemannia</taxon>
    </lineage>
</organism>
<feature type="compositionally biased region" description="Acidic residues" evidence="1">
    <location>
        <begin position="204"/>
        <end position="214"/>
    </location>
</feature>
<dbReference type="EMBL" id="JAHRHY010000008">
    <property type="protein sequence ID" value="KAG9067142.1"/>
    <property type="molecule type" value="Genomic_DNA"/>
</dbReference>
<sequence length="519" mass="58258">MSRSQRELYIEQRSFGQYDAIDFFDFCAFSSDKMPEAVFQWKSIILPYVQQKDPAQHKRLLVSWEESKQTRQKYWDTKQKEEKRDAQLDDHIDHIRNDAIEQTQHVSASITRDVGKRLQGSIATVQENRMSEASPPTCVPRGKASLETHLSDLEVCPPYNNTSTTSPISPPHTSTVTGQGSSTLETSPATSSSSTSAPSTSYEESADPSESEQLLDCDREELLRSVEESSRHLCDWKVDDACLACLFTNYRRSCINALVAREIIKTDIADLMAVIGVFAPTLPTTRMLEVFSQRQLEKALGPKPELPEIDIDDAKIMKAVRLYLNDRGDEAEMPSMAGNKKLRIMLETLLEYLPLDEDRTISECTFTVKYVASIIQAYMDGDGITCDFPNTNSTTQKQQNLRADRPDIRAMLSGREVLWGEITGPTQTGNKAKNLWDTFKLVRFGKSFIADGNDHAPLVQVIGSHGTYMRVFIKVRGVMVLEQVGTFTVPTSKAMVPSLVATLPTLELLKEVVFRFTVA</sequence>
<accession>A0A9P7XU33</accession>
<feature type="region of interest" description="Disordered" evidence="1">
    <location>
        <begin position="155"/>
        <end position="214"/>
    </location>
</feature>
<evidence type="ECO:0000256" key="1">
    <source>
        <dbReference type="SAM" id="MobiDB-lite"/>
    </source>
</evidence>
<protein>
    <submittedName>
        <fullName evidence="2">Uncharacterized protein</fullName>
    </submittedName>
</protein>